<dbReference type="Proteomes" id="UP000732380">
    <property type="component" value="Unassembled WGS sequence"/>
</dbReference>
<dbReference type="AlphaFoldDB" id="A0A9P7Q6G3"/>
<protein>
    <submittedName>
        <fullName evidence="1">Uncharacterized protein</fullName>
    </submittedName>
</protein>
<sequence length="89" mass="10350">MAVAGDREDMSRTGIFVQQSPERKDCTQVSVVIELTRFNVTRDHKHAACFVIRGLHRIFPRMPSTSNDPEELALDDPDGRHRDWIRFRN</sequence>
<comment type="caution">
    <text evidence="1">The sequence shown here is derived from an EMBL/GenBank/DDBJ whole genome shotgun (WGS) entry which is preliminary data.</text>
</comment>
<name>A0A9P7Q6G3_9HYPO</name>
<accession>A0A9P7Q6G3</accession>
<reference evidence="1 2" key="1">
    <citation type="journal article" date="2020" name="bioRxiv">
        <title>Whole genome comparisons of ergot fungi reveals the divergence and evolution of species within the genus Claviceps are the result of varying mechanisms driving genome evolution and host range expansion.</title>
        <authorList>
            <person name="Wyka S.A."/>
            <person name="Mondo S.J."/>
            <person name="Liu M."/>
            <person name="Dettman J."/>
            <person name="Nalam V."/>
            <person name="Broders K.D."/>
        </authorList>
    </citation>
    <scope>NUCLEOTIDE SEQUENCE [LARGE SCALE GENOMIC DNA]</scope>
    <source>
        <strain evidence="1 2">LM576</strain>
    </source>
</reference>
<dbReference type="EMBL" id="SRQM01000131">
    <property type="protein sequence ID" value="KAG6117634.1"/>
    <property type="molecule type" value="Genomic_DNA"/>
</dbReference>
<evidence type="ECO:0000313" key="2">
    <source>
        <dbReference type="Proteomes" id="UP000732380"/>
    </source>
</evidence>
<organism evidence="1 2">
    <name type="scientific">Claviceps humidiphila</name>
    <dbReference type="NCBI Taxonomy" id="1294629"/>
    <lineage>
        <taxon>Eukaryota</taxon>
        <taxon>Fungi</taxon>
        <taxon>Dikarya</taxon>
        <taxon>Ascomycota</taxon>
        <taxon>Pezizomycotina</taxon>
        <taxon>Sordariomycetes</taxon>
        <taxon>Hypocreomycetidae</taxon>
        <taxon>Hypocreales</taxon>
        <taxon>Clavicipitaceae</taxon>
        <taxon>Claviceps</taxon>
    </lineage>
</organism>
<proteinExistence type="predicted"/>
<gene>
    <name evidence="1" type="ORF">E4U13_000925</name>
</gene>
<evidence type="ECO:0000313" key="1">
    <source>
        <dbReference type="EMBL" id="KAG6117634.1"/>
    </source>
</evidence>
<keyword evidence="2" id="KW-1185">Reference proteome</keyword>